<dbReference type="EMBL" id="CP015136">
    <property type="protein sequence ID" value="AMY12392.1"/>
    <property type="molecule type" value="Genomic_DNA"/>
</dbReference>
<keyword evidence="3" id="KW-1185">Reference proteome</keyword>
<reference evidence="3" key="2">
    <citation type="submission" date="2016-04" db="EMBL/GenBank/DDBJ databases">
        <title>First Complete Genome Sequence of a Subdivision 6 Acidobacterium.</title>
        <authorList>
            <person name="Huang S."/>
            <person name="Vieira S."/>
            <person name="Bunk B."/>
            <person name="Riedel T."/>
            <person name="Sproeer C."/>
            <person name="Overmann J."/>
        </authorList>
    </citation>
    <scope>NUCLEOTIDE SEQUENCE [LARGE SCALE GENOMIC DNA]</scope>
    <source>
        <strain evidence="3">DSM 100886 HEG_-6_39</strain>
    </source>
</reference>
<protein>
    <recommendedName>
        <fullName evidence="1">DUF5916 domain-containing protein</fullName>
    </recommendedName>
</protein>
<dbReference type="STRING" id="1855912.LuPra_05665"/>
<evidence type="ECO:0000313" key="2">
    <source>
        <dbReference type="EMBL" id="AMY12392.1"/>
    </source>
</evidence>
<dbReference type="InterPro" id="IPR045670">
    <property type="entry name" value="DUF5916"/>
</dbReference>
<feature type="domain" description="DUF5916" evidence="1">
    <location>
        <begin position="124"/>
        <end position="308"/>
    </location>
</feature>
<sequence>MVEADALVVYLDPHHDHLTGAQFGVSAAGVQRDALSYNDQFLDVTWDAVWASAVQVDAQGWVVEMRIALSQLRFPAADRYTWGINVQRVIQRRNESSWVQLVRKNEAGLASRMAHLEDIAGITPPGTLELMPYVTSRAEFIEPPITGSPFNDGARAFGAAGMDLKYGVTNSLTLDATFNPDFGQVEVDPAVVNLTQFEVFFEERRPFFTEGAKVFGNFGRSGASEYWGFFRPEPTLFYSRRIGRAPQGRVVTPYSDVPATTTILGAAKLVGRTRRGWTLGALDAVTGREHARLSDGVQTTTRAIEPLTYSLILPGAAATNQLRRHQGAA</sequence>
<name>A0A143PUY5_LUTPR</name>
<dbReference type="PATRIC" id="fig|1813736.3.peg.5953"/>
<organism evidence="2 3">
    <name type="scientific">Luteitalea pratensis</name>
    <dbReference type="NCBI Taxonomy" id="1855912"/>
    <lineage>
        <taxon>Bacteria</taxon>
        <taxon>Pseudomonadati</taxon>
        <taxon>Acidobacteriota</taxon>
        <taxon>Vicinamibacteria</taxon>
        <taxon>Vicinamibacterales</taxon>
        <taxon>Vicinamibacteraceae</taxon>
        <taxon>Luteitalea</taxon>
    </lineage>
</organism>
<evidence type="ECO:0000313" key="3">
    <source>
        <dbReference type="Proteomes" id="UP000076079"/>
    </source>
</evidence>
<dbReference type="Proteomes" id="UP000076079">
    <property type="component" value="Chromosome"/>
</dbReference>
<dbReference type="Gene3D" id="2.60.40.1190">
    <property type="match status" value="1"/>
</dbReference>
<reference evidence="2 3" key="1">
    <citation type="journal article" date="2016" name="Genome Announc.">
        <title>First Complete Genome Sequence of a Subdivision 6 Acidobacterium Strain.</title>
        <authorList>
            <person name="Huang S."/>
            <person name="Vieira S."/>
            <person name="Bunk B."/>
            <person name="Riedel T."/>
            <person name="Sproer C."/>
            <person name="Overmann J."/>
        </authorList>
    </citation>
    <scope>NUCLEOTIDE SEQUENCE [LARGE SCALE GENOMIC DNA]</scope>
    <source>
        <strain evidence="3">DSM 100886 HEG_-6_39</strain>
    </source>
</reference>
<dbReference type="SUPFAM" id="SSF49344">
    <property type="entry name" value="CBD9-like"/>
    <property type="match status" value="1"/>
</dbReference>
<gene>
    <name evidence="2" type="ORF">LuPra_05665</name>
</gene>
<dbReference type="AlphaFoldDB" id="A0A143PUY5"/>
<evidence type="ECO:0000259" key="1">
    <source>
        <dbReference type="Pfam" id="PF19313"/>
    </source>
</evidence>
<accession>A0A143PUY5</accession>
<proteinExistence type="predicted"/>
<dbReference type="KEGG" id="abac:LuPra_05665"/>
<dbReference type="Pfam" id="PF19313">
    <property type="entry name" value="DUF5916"/>
    <property type="match status" value="1"/>
</dbReference>